<dbReference type="Gene3D" id="1.25.40.10">
    <property type="entry name" value="Tetratricopeptide repeat domain"/>
    <property type="match status" value="5"/>
</dbReference>
<feature type="repeat" description="TPR" evidence="1">
    <location>
        <begin position="59"/>
        <end position="92"/>
    </location>
</feature>
<dbReference type="EMBL" id="BDQM01000020">
    <property type="protein sequence ID" value="GAW96844.1"/>
    <property type="molecule type" value="Genomic_DNA"/>
</dbReference>
<evidence type="ECO:0000313" key="4">
    <source>
        <dbReference type="Proteomes" id="UP000197068"/>
    </source>
</evidence>
<reference evidence="3 4" key="1">
    <citation type="submission" date="2017-06" db="EMBL/GenBank/DDBJ databases">
        <title>Whole Genome Sequences of Colwellia marinimaniae MTCD1.</title>
        <authorList>
            <person name="Kusumoto H."/>
            <person name="Inoue M."/>
            <person name="Tanikawa K."/>
            <person name="Maeji H."/>
            <person name="Cameron J.H."/>
            <person name="Bartlett D.H."/>
        </authorList>
    </citation>
    <scope>NUCLEOTIDE SEQUENCE [LARGE SCALE GENOMIC DNA]</scope>
    <source>
        <strain evidence="3 4">MTCD1</strain>
    </source>
</reference>
<keyword evidence="3" id="KW-0449">Lipoprotein</keyword>
<evidence type="ECO:0000256" key="2">
    <source>
        <dbReference type="SAM" id="SignalP"/>
    </source>
</evidence>
<sequence>MNKIIITSALALALNLIACSEQKTAEQLMASANAFSQQGKYATAIIDYKNAVRLAPKDADARLGLGKAYLNQGNYISAEKELDRAVQLGASFSQTAALLAQVKTRVDKFSDVEQLVKASEDLNDNDYIVILTFAGMSALAEGEVTKAQDYFAQAAAINQNEAFSQLASVYLLYSERKFAEGLEQINTLLATHADFSEASLLQGYLSFAIKDFEQASQAFSLYLNYHPQDNNIRFILADSLIKAEKFEQANVITDSLLKAFKDSALALQFKAQLEYQKKNYIGARNYANKVIYHKKDAAIARLILGVSSYQLGDIEQAYINLIAIDKYLINTHPVKKLLSVIKFKLGYYSETAESFSELEELTTDDVNLLAATTSNLISIGELDTALALIEKSKQLPRSKSSALTEANVIQQGLQLVDNQLALAIGYLKKDQDIQAQQIAEELKLANESKYLGLLLQGIIYVKHKEDAKAEESFAQVLLLKPENVASLFNLALLKQKNNQTQAALVLYKRVLANAPEHHGALKNLISLANDEKISKDVIVLLSSHEYRDSLKLTIALAQSFRINKQITEAITVLEQISTEVKLTSSYYMVLGDSYLQQQNAKKSSLAFAQGLAIEPENILLNVRYIGTLSSLRQYSQALVQARKAYGYHKEVDRVAVLLTYLEAKNNNLAAAKAILEKLKNKQVTHHLLDMVAGEIALYEKKYSAAVDAFAAAYEIKANQINLIALTRALKFSGQASEAERLLETFIERNPSNEQVRLFLASLYSTQDRDKKIVQYLSLSKSSPKNALIFNNLAWNQYKIGQVKTALKNIEKAKQLQGDNLAIQESYGVILVANSELTKAISVLEDALAKGSISTEVKASLAEAKALVQLRQDEK</sequence>
<dbReference type="PANTHER" id="PTHR12558:SF13">
    <property type="entry name" value="CELL DIVISION CYCLE PROTEIN 27 HOMOLOG"/>
    <property type="match status" value="1"/>
</dbReference>
<dbReference type="PANTHER" id="PTHR12558">
    <property type="entry name" value="CELL DIVISION CYCLE 16,23,27"/>
    <property type="match status" value="1"/>
</dbReference>
<evidence type="ECO:0000313" key="3">
    <source>
        <dbReference type="EMBL" id="GAW96844.1"/>
    </source>
</evidence>
<evidence type="ECO:0000256" key="1">
    <source>
        <dbReference type="PROSITE-ProRule" id="PRU00339"/>
    </source>
</evidence>
<dbReference type="InterPro" id="IPR019734">
    <property type="entry name" value="TPR_rpt"/>
</dbReference>
<dbReference type="Pfam" id="PF13174">
    <property type="entry name" value="TPR_6"/>
    <property type="match status" value="1"/>
</dbReference>
<dbReference type="Pfam" id="PF13414">
    <property type="entry name" value="TPR_11"/>
    <property type="match status" value="1"/>
</dbReference>
<organism evidence="3 4">
    <name type="scientific">Colwellia marinimaniae</name>
    <dbReference type="NCBI Taxonomy" id="1513592"/>
    <lineage>
        <taxon>Bacteria</taxon>
        <taxon>Pseudomonadati</taxon>
        <taxon>Pseudomonadota</taxon>
        <taxon>Gammaproteobacteria</taxon>
        <taxon>Alteromonadales</taxon>
        <taxon>Colwelliaceae</taxon>
        <taxon>Colwellia</taxon>
    </lineage>
</organism>
<name>A0ABQ0MWT9_9GAMM</name>
<dbReference type="InterPro" id="IPR014266">
    <property type="entry name" value="PEP-CTERM_TPR_PrsT"/>
</dbReference>
<dbReference type="PROSITE" id="PS50005">
    <property type="entry name" value="TPR"/>
    <property type="match status" value="3"/>
</dbReference>
<dbReference type="SUPFAM" id="SSF48452">
    <property type="entry name" value="TPR-like"/>
    <property type="match status" value="5"/>
</dbReference>
<feature type="repeat" description="TPR" evidence="1">
    <location>
        <begin position="25"/>
        <end position="58"/>
    </location>
</feature>
<keyword evidence="4" id="KW-1185">Reference proteome</keyword>
<dbReference type="InterPro" id="IPR011990">
    <property type="entry name" value="TPR-like_helical_dom_sf"/>
</dbReference>
<dbReference type="Proteomes" id="UP000197068">
    <property type="component" value="Unassembled WGS sequence"/>
</dbReference>
<dbReference type="NCBIfam" id="TIGR02917">
    <property type="entry name" value="PEP_TPR_lipo"/>
    <property type="match status" value="1"/>
</dbReference>
<proteinExistence type="predicted"/>
<comment type="caution">
    <text evidence="3">The sequence shown here is derived from an EMBL/GenBank/DDBJ whole genome shotgun (WGS) entry which is preliminary data.</text>
</comment>
<keyword evidence="2" id="KW-0732">Signal</keyword>
<gene>
    <name evidence="3" type="ORF">MTCD1_02467</name>
</gene>
<dbReference type="RefSeq" id="WP_057179388.1">
    <property type="nucleotide sequence ID" value="NZ_BDQM01000020.1"/>
</dbReference>
<feature type="repeat" description="TPR" evidence="1">
    <location>
        <begin position="584"/>
        <end position="617"/>
    </location>
</feature>
<accession>A0ABQ0MWT9</accession>
<keyword evidence="1" id="KW-0802">TPR repeat</keyword>
<dbReference type="Pfam" id="PF13432">
    <property type="entry name" value="TPR_16"/>
    <property type="match status" value="1"/>
</dbReference>
<dbReference type="SMART" id="SM00028">
    <property type="entry name" value="TPR"/>
    <property type="match status" value="9"/>
</dbReference>
<feature type="signal peptide" evidence="2">
    <location>
        <begin position="1"/>
        <end position="25"/>
    </location>
</feature>
<protein>
    <submittedName>
        <fullName evidence="3">Lipoprotein</fullName>
    </submittedName>
</protein>
<feature type="chain" id="PRO_5045593746" evidence="2">
    <location>
        <begin position="26"/>
        <end position="874"/>
    </location>
</feature>